<reference evidence="1" key="1">
    <citation type="journal article" date="2015" name="Genome Biol. Evol.">
        <title>Organellar Genomes of White Spruce (Picea glauca): Assembly and Annotation.</title>
        <authorList>
            <person name="Jackman S.D."/>
            <person name="Warren R.L."/>
            <person name="Gibb E.A."/>
            <person name="Vandervalk B.P."/>
            <person name="Mohamadi H."/>
            <person name="Chu J."/>
            <person name="Raymond A."/>
            <person name="Pleasance S."/>
            <person name="Coope R."/>
            <person name="Wildung M.R."/>
            <person name="Ritland C.E."/>
            <person name="Bousquet J."/>
            <person name="Jones S.J."/>
            <person name="Bohlmann J."/>
            <person name="Birol I."/>
        </authorList>
    </citation>
    <scope>NUCLEOTIDE SEQUENCE [LARGE SCALE GENOMIC DNA]</scope>
    <source>
        <tissue evidence="1">Flushing bud</tissue>
    </source>
</reference>
<accession>A0A101M219</accession>
<dbReference type="AlphaFoldDB" id="A0A101M219"/>
<comment type="caution">
    <text evidence="1">The sequence shown here is derived from an EMBL/GenBank/DDBJ whole genome shotgun (WGS) entry which is preliminary data.</text>
</comment>
<keyword evidence="1" id="KW-0496">Mitochondrion</keyword>
<dbReference type="EMBL" id="LKAM01000003">
    <property type="protein sequence ID" value="KUM49468.1"/>
    <property type="molecule type" value="Genomic_DNA"/>
</dbReference>
<proteinExistence type="predicted"/>
<sequence>MGWPTGLGLAARATWLGYLALLPGYSAWIDTWILDLATWLG</sequence>
<organism evidence="1">
    <name type="scientific">Picea glauca</name>
    <name type="common">White spruce</name>
    <name type="synonym">Pinus glauca</name>
    <dbReference type="NCBI Taxonomy" id="3330"/>
    <lineage>
        <taxon>Eukaryota</taxon>
        <taxon>Viridiplantae</taxon>
        <taxon>Streptophyta</taxon>
        <taxon>Embryophyta</taxon>
        <taxon>Tracheophyta</taxon>
        <taxon>Spermatophyta</taxon>
        <taxon>Pinopsida</taxon>
        <taxon>Pinidae</taxon>
        <taxon>Conifers I</taxon>
        <taxon>Pinales</taxon>
        <taxon>Pinaceae</taxon>
        <taxon>Picea</taxon>
    </lineage>
</organism>
<geneLocation type="mitochondrion" evidence="1"/>
<gene>
    <name evidence="1" type="ORF">ABT39_MTgene4019</name>
</gene>
<protein>
    <submittedName>
        <fullName evidence="1">Uncharacterized protein</fullName>
    </submittedName>
</protein>
<evidence type="ECO:0000313" key="1">
    <source>
        <dbReference type="EMBL" id="KUM49468.1"/>
    </source>
</evidence>
<name>A0A101M219_PICGL</name>